<evidence type="ECO:0000313" key="2">
    <source>
        <dbReference type="Proteomes" id="UP000018721"/>
    </source>
</evidence>
<name>V9ESW4_PHYNI</name>
<dbReference type="EMBL" id="ANIZ01002361">
    <property type="protein sequence ID" value="ETI41182.1"/>
    <property type="molecule type" value="Genomic_DNA"/>
</dbReference>
<accession>V9ESW4</accession>
<dbReference type="Proteomes" id="UP000018721">
    <property type="component" value="Unassembled WGS sequence"/>
</dbReference>
<evidence type="ECO:0000313" key="1">
    <source>
        <dbReference type="EMBL" id="ETI41182.1"/>
    </source>
</evidence>
<gene>
    <name evidence="1" type="ORF">F443_13573</name>
</gene>
<dbReference type="HOGENOM" id="CLU_2338156_0_0_1"/>
<dbReference type="AlphaFoldDB" id="V9ESW4"/>
<sequence length="98" mass="11436">MALQRMCERLATRKFHGFTSQKPQTVKKSTEDLEQTHAEFVVDFWRDFAVYQPSDILNVHETAINFEHNRAPVITIAVHWNEVFLVLQFSGFRAARAD</sequence>
<comment type="caution">
    <text evidence="1">The sequence shown here is derived from an EMBL/GenBank/DDBJ whole genome shotgun (WGS) entry which is preliminary data.</text>
</comment>
<proteinExistence type="predicted"/>
<keyword evidence="2" id="KW-1185">Reference proteome</keyword>
<dbReference type="OrthoDB" id="127169at2759"/>
<reference evidence="1 2" key="1">
    <citation type="submission" date="2013-11" db="EMBL/GenBank/DDBJ databases">
        <title>The Genome Sequence of Phytophthora parasitica P1569.</title>
        <authorList>
            <consortium name="The Broad Institute Genomics Platform"/>
            <person name="Russ C."/>
            <person name="Tyler B."/>
            <person name="Panabieres F."/>
            <person name="Shan W."/>
            <person name="Tripathy S."/>
            <person name="Grunwald N."/>
            <person name="Machado M."/>
            <person name="Johnson C.S."/>
            <person name="Arredondo F."/>
            <person name="Hong C."/>
            <person name="Coffey M."/>
            <person name="Young S.K."/>
            <person name="Zeng Q."/>
            <person name="Gargeya S."/>
            <person name="Fitzgerald M."/>
            <person name="Abouelleil A."/>
            <person name="Alvarado L."/>
            <person name="Chapman S.B."/>
            <person name="Gainer-Dewar J."/>
            <person name="Goldberg J."/>
            <person name="Griggs A."/>
            <person name="Gujja S."/>
            <person name="Hansen M."/>
            <person name="Howarth C."/>
            <person name="Imamovic A."/>
            <person name="Ireland A."/>
            <person name="Larimer J."/>
            <person name="McCowan C."/>
            <person name="Murphy C."/>
            <person name="Pearson M."/>
            <person name="Poon T.W."/>
            <person name="Priest M."/>
            <person name="Roberts A."/>
            <person name="Saif S."/>
            <person name="Shea T."/>
            <person name="Sykes S."/>
            <person name="Wortman J."/>
            <person name="Nusbaum C."/>
            <person name="Birren B."/>
        </authorList>
    </citation>
    <scope>NUCLEOTIDE SEQUENCE [LARGE SCALE GENOMIC DNA]</scope>
    <source>
        <strain evidence="1 2">P1569</strain>
    </source>
</reference>
<organism evidence="1 2">
    <name type="scientific">Phytophthora nicotianae P1569</name>
    <dbReference type="NCBI Taxonomy" id="1317065"/>
    <lineage>
        <taxon>Eukaryota</taxon>
        <taxon>Sar</taxon>
        <taxon>Stramenopiles</taxon>
        <taxon>Oomycota</taxon>
        <taxon>Peronosporomycetes</taxon>
        <taxon>Peronosporales</taxon>
        <taxon>Peronosporaceae</taxon>
        <taxon>Phytophthora</taxon>
    </lineage>
</organism>
<protein>
    <submittedName>
        <fullName evidence="1">Uncharacterized protein</fullName>
    </submittedName>
</protein>